<proteinExistence type="predicted"/>
<protein>
    <submittedName>
        <fullName evidence="1">Uncharacterized protein</fullName>
    </submittedName>
</protein>
<sequence length="153" mass="17202">MTQLWHCNQSDVALSFADSDSSFFRNVGSVRTALSCSNDRCLEPISNDSRADGPCRACGTVNKVHRQKTQTVLRRIDEFEISLASDAIVRNVVCGDMALMRELIREGEKFLHSPNIMLGMVLFDANNFLSSRSFATTNAEWLNYGNKCLRIME</sequence>
<reference evidence="2" key="1">
    <citation type="submission" date="2017-01" db="EMBL/GenBank/DDBJ databases">
        <title>Comparative genomics of anhydrobiosis in the tardigrade Hypsibius dujardini.</title>
        <authorList>
            <person name="Yoshida Y."/>
            <person name="Koutsovoulos G."/>
            <person name="Laetsch D."/>
            <person name="Stevens L."/>
            <person name="Kumar S."/>
            <person name="Horikawa D."/>
            <person name="Ishino K."/>
            <person name="Komine S."/>
            <person name="Tomita M."/>
            <person name="Blaxter M."/>
            <person name="Arakawa K."/>
        </authorList>
    </citation>
    <scope>NUCLEOTIDE SEQUENCE [LARGE SCALE GENOMIC DNA]</scope>
    <source>
        <strain evidence="2">Z151</strain>
    </source>
</reference>
<evidence type="ECO:0000313" key="2">
    <source>
        <dbReference type="Proteomes" id="UP000192578"/>
    </source>
</evidence>
<dbReference type="EMBL" id="MTYJ01000006">
    <property type="protein sequence ID" value="OQV24515.1"/>
    <property type="molecule type" value="Genomic_DNA"/>
</dbReference>
<evidence type="ECO:0000313" key="1">
    <source>
        <dbReference type="EMBL" id="OQV24515.1"/>
    </source>
</evidence>
<name>A0A1W0XAF8_HYPEX</name>
<gene>
    <name evidence="1" type="ORF">BV898_01577</name>
</gene>
<accession>A0A1W0XAF8</accession>
<organism evidence="1 2">
    <name type="scientific">Hypsibius exemplaris</name>
    <name type="common">Freshwater tardigrade</name>
    <dbReference type="NCBI Taxonomy" id="2072580"/>
    <lineage>
        <taxon>Eukaryota</taxon>
        <taxon>Metazoa</taxon>
        <taxon>Ecdysozoa</taxon>
        <taxon>Tardigrada</taxon>
        <taxon>Eutardigrada</taxon>
        <taxon>Parachela</taxon>
        <taxon>Hypsibioidea</taxon>
        <taxon>Hypsibiidae</taxon>
        <taxon>Hypsibius</taxon>
    </lineage>
</organism>
<comment type="caution">
    <text evidence="1">The sequence shown here is derived from an EMBL/GenBank/DDBJ whole genome shotgun (WGS) entry which is preliminary data.</text>
</comment>
<dbReference type="Proteomes" id="UP000192578">
    <property type="component" value="Unassembled WGS sequence"/>
</dbReference>
<keyword evidence="2" id="KW-1185">Reference proteome</keyword>
<dbReference type="AlphaFoldDB" id="A0A1W0XAF8"/>